<dbReference type="PANTHER" id="PTHR14647:SF87">
    <property type="entry name" value="PUTATIVE-RELATED"/>
    <property type="match status" value="1"/>
</dbReference>
<dbReference type="InterPro" id="IPR027417">
    <property type="entry name" value="P-loop_NTPase"/>
</dbReference>
<comment type="caution">
    <text evidence="10">The sequence shown here is derived from an EMBL/GenBank/DDBJ whole genome shotgun (WGS) entry which is preliminary data.</text>
</comment>
<evidence type="ECO:0000256" key="4">
    <source>
        <dbReference type="ARBA" id="ARBA00022692"/>
    </source>
</evidence>
<keyword evidence="6" id="KW-1133">Transmembrane helix</keyword>
<evidence type="ECO:0000256" key="7">
    <source>
        <dbReference type="ARBA" id="ARBA00023034"/>
    </source>
</evidence>
<evidence type="ECO:0000256" key="5">
    <source>
        <dbReference type="ARBA" id="ARBA00022968"/>
    </source>
</evidence>
<protein>
    <submittedName>
        <fullName evidence="10">Uncharacterized protein</fullName>
    </submittedName>
</protein>
<dbReference type="Pfam" id="PF06990">
    <property type="entry name" value="Gal-3-0_sulfotr"/>
    <property type="match status" value="1"/>
</dbReference>
<comment type="similarity">
    <text evidence="2">Belongs to the galactose-3-O-sulfotransferase family.</text>
</comment>
<dbReference type="GO" id="GO:0009247">
    <property type="term" value="P:glycolipid biosynthetic process"/>
    <property type="evidence" value="ECO:0007669"/>
    <property type="project" value="InterPro"/>
</dbReference>
<evidence type="ECO:0000256" key="1">
    <source>
        <dbReference type="ARBA" id="ARBA00004323"/>
    </source>
</evidence>
<organism evidence="10 11">
    <name type="scientific">Tigriopus californicus</name>
    <name type="common">Marine copepod</name>
    <dbReference type="NCBI Taxonomy" id="6832"/>
    <lineage>
        <taxon>Eukaryota</taxon>
        <taxon>Metazoa</taxon>
        <taxon>Ecdysozoa</taxon>
        <taxon>Arthropoda</taxon>
        <taxon>Crustacea</taxon>
        <taxon>Multicrustacea</taxon>
        <taxon>Hexanauplia</taxon>
        <taxon>Copepoda</taxon>
        <taxon>Harpacticoida</taxon>
        <taxon>Harpacticidae</taxon>
        <taxon>Tigriopus</taxon>
    </lineage>
</organism>
<evidence type="ECO:0000313" key="11">
    <source>
        <dbReference type="Proteomes" id="UP000318571"/>
    </source>
</evidence>
<keyword evidence="7" id="KW-0333">Golgi apparatus</keyword>
<evidence type="ECO:0000256" key="9">
    <source>
        <dbReference type="ARBA" id="ARBA00023180"/>
    </source>
</evidence>
<evidence type="ECO:0000256" key="8">
    <source>
        <dbReference type="ARBA" id="ARBA00023136"/>
    </source>
</evidence>
<keyword evidence="9" id="KW-0325">Glycoprotein</keyword>
<keyword evidence="8" id="KW-0472">Membrane</keyword>
<evidence type="ECO:0000313" key="10">
    <source>
        <dbReference type="EMBL" id="TRY71131.1"/>
    </source>
</evidence>
<dbReference type="EMBL" id="VCGU01000009">
    <property type="protein sequence ID" value="TRY71131.1"/>
    <property type="molecule type" value="Genomic_DNA"/>
</dbReference>
<accession>A0A553P0B4</accession>
<dbReference type="InterPro" id="IPR009729">
    <property type="entry name" value="Gal-3-0_sulfotransfrase"/>
</dbReference>
<name>A0A553P0B4_TIGCA</name>
<dbReference type="GO" id="GO:0001733">
    <property type="term" value="F:galactosylceramide sulfotransferase activity"/>
    <property type="evidence" value="ECO:0007669"/>
    <property type="project" value="InterPro"/>
</dbReference>
<reference evidence="10 11" key="1">
    <citation type="journal article" date="2018" name="Nat. Ecol. Evol.">
        <title>Genomic signatures of mitonuclear coevolution across populations of Tigriopus californicus.</title>
        <authorList>
            <person name="Barreto F.S."/>
            <person name="Watson E.T."/>
            <person name="Lima T.G."/>
            <person name="Willett C.S."/>
            <person name="Edmands S."/>
            <person name="Li W."/>
            <person name="Burton R.S."/>
        </authorList>
    </citation>
    <scope>NUCLEOTIDE SEQUENCE [LARGE SCALE GENOMIC DNA]</scope>
    <source>
        <strain evidence="10 11">San Diego</strain>
    </source>
</reference>
<keyword evidence="4" id="KW-0812">Transmembrane</keyword>
<proteinExistence type="inferred from homology"/>
<dbReference type="Gene3D" id="3.40.50.300">
    <property type="entry name" value="P-loop containing nucleotide triphosphate hydrolases"/>
    <property type="match status" value="1"/>
</dbReference>
<dbReference type="Proteomes" id="UP000318571">
    <property type="component" value="Chromosome 9"/>
</dbReference>
<gene>
    <name evidence="10" type="ORF">TCAL_17305</name>
</gene>
<evidence type="ECO:0000256" key="3">
    <source>
        <dbReference type="ARBA" id="ARBA00022679"/>
    </source>
</evidence>
<evidence type="ECO:0000256" key="6">
    <source>
        <dbReference type="ARBA" id="ARBA00022989"/>
    </source>
</evidence>
<dbReference type="GO" id="GO:0000139">
    <property type="term" value="C:Golgi membrane"/>
    <property type="evidence" value="ECO:0007669"/>
    <property type="project" value="UniProtKB-SubCell"/>
</dbReference>
<evidence type="ECO:0000256" key="2">
    <source>
        <dbReference type="ARBA" id="ARBA00008124"/>
    </source>
</evidence>
<comment type="subcellular location">
    <subcellularLocation>
        <location evidence="1">Golgi apparatus membrane</location>
        <topology evidence="1">Single-pass type II membrane protein</topology>
    </subcellularLocation>
</comment>
<keyword evidence="5" id="KW-0735">Signal-anchor</keyword>
<keyword evidence="11" id="KW-1185">Reference proteome</keyword>
<keyword evidence="3" id="KW-0808">Transferase</keyword>
<dbReference type="PANTHER" id="PTHR14647">
    <property type="entry name" value="GALACTOSE-3-O-SULFOTRANSFERASE"/>
    <property type="match status" value="1"/>
</dbReference>
<dbReference type="AlphaFoldDB" id="A0A553P0B4"/>
<sequence length="88" mass="9902">MVLCSAFGCSNQNNGKREKLYDGLGAHKSLNIVPEHYNESVILLKNLLCWYYKDVASLKLNSRKKSAKSTLSAKAREALKEYLAGDYM</sequence>